<dbReference type="AlphaFoldDB" id="A0AA38NYH1"/>
<accession>A0AA38NYH1</accession>
<evidence type="ECO:0000313" key="2">
    <source>
        <dbReference type="EMBL" id="KAJ3832959.1"/>
    </source>
</evidence>
<feature type="region of interest" description="Disordered" evidence="1">
    <location>
        <begin position="154"/>
        <end position="250"/>
    </location>
</feature>
<dbReference type="Proteomes" id="UP001163846">
    <property type="component" value="Unassembled WGS sequence"/>
</dbReference>
<protein>
    <submittedName>
        <fullName evidence="2">Uncharacterized protein</fullName>
    </submittedName>
</protein>
<feature type="compositionally biased region" description="Basic and acidic residues" evidence="1">
    <location>
        <begin position="154"/>
        <end position="169"/>
    </location>
</feature>
<organism evidence="2 3">
    <name type="scientific">Lentinula raphanica</name>
    <dbReference type="NCBI Taxonomy" id="153919"/>
    <lineage>
        <taxon>Eukaryota</taxon>
        <taxon>Fungi</taxon>
        <taxon>Dikarya</taxon>
        <taxon>Basidiomycota</taxon>
        <taxon>Agaricomycotina</taxon>
        <taxon>Agaricomycetes</taxon>
        <taxon>Agaricomycetidae</taxon>
        <taxon>Agaricales</taxon>
        <taxon>Marasmiineae</taxon>
        <taxon>Omphalotaceae</taxon>
        <taxon>Lentinula</taxon>
    </lineage>
</organism>
<proteinExistence type="predicted"/>
<comment type="caution">
    <text evidence="2">The sequence shown here is derived from an EMBL/GenBank/DDBJ whole genome shotgun (WGS) entry which is preliminary data.</text>
</comment>
<dbReference type="EMBL" id="MU806806">
    <property type="protein sequence ID" value="KAJ3832959.1"/>
    <property type="molecule type" value="Genomic_DNA"/>
</dbReference>
<evidence type="ECO:0000256" key="1">
    <source>
        <dbReference type="SAM" id="MobiDB-lite"/>
    </source>
</evidence>
<sequence length="355" mass="39377">MAPNHEFSNTPLRLESELEDWADDAAHWVKVLCQDRTLGFSAAINQQGSINLQTSTRKAIMADVKSAYAHISLKVSKEAASLNTSYMQQYEALSEALIGIMAFSEIAEEAGRLYPNVKNEGGQDSRMELFLDELVKIRRSTMRAKIQKAEAAAKEMEDVAGEEESKVVEETPEPMADPDIIMEEEPKPKAKAKGTNAEEETAKASKGKGKRKRQDQDVGAAGSAETSVNPEPYSTTAGPETIVQPLATGEEQTKRTKVYLDLADTCDPGDSQNRDLVRLLQDITHSHAAEYSNYTEAQFNALVNFHQNQLFDCSIKARFYARRGLASQAIIDNARKAFRMKKPLNVDDDSNPREE</sequence>
<evidence type="ECO:0000313" key="3">
    <source>
        <dbReference type="Proteomes" id="UP001163846"/>
    </source>
</evidence>
<feature type="compositionally biased region" description="Polar residues" evidence="1">
    <location>
        <begin position="224"/>
        <end position="238"/>
    </location>
</feature>
<name>A0AA38NYH1_9AGAR</name>
<gene>
    <name evidence="2" type="ORF">F5878DRAFT_713483</name>
</gene>
<feature type="non-terminal residue" evidence="2">
    <location>
        <position position="1"/>
    </location>
</feature>
<reference evidence="2" key="1">
    <citation type="submission" date="2022-08" db="EMBL/GenBank/DDBJ databases">
        <authorList>
            <consortium name="DOE Joint Genome Institute"/>
            <person name="Min B."/>
            <person name="Riley R."/>
            <person name="Sierra-Patev S."/>
            <person name="Naranjo-Ortiz M."/>
            <person name="Looney B."/>
            <person name="Konkel Z."/>
            <person name="Slot J.C."/>
            <person name="Sakamoto Y."/>
            <person name="Steenwyk J.L."/>
            <person name="Rokas A."/>
            <person name="Carro J."/>
            <person name="Camarero S."/>
            <person name="Ferreira P."/>
            <person name="Molpeceres G."/>
            <person name="Ruiz-Duenas F.J."/>
            <person name="Serrano A."/>
            <person name="Henrissat B."/>
            <person name="Drula E."/>
            <person name="Hughes K.W."/>
            <person name="Mata J.L."/>
            <person name="Ishikawa N.K."/>
            <person name="Vargas-Isla R."/>
            <person name="Ushijima S."/>
            <person name="Smith C.A."/>
            <person name="Ahrendt S."/>
            <person name="Andreopoulos W."/>
            <person name="He G."/>
            <person name="Labutti K."/>
            <person name="Lipzen A."/>
            <person name="Ng V."/>
            <person name="Sandor L."/>
            <person name="Barry K."/>
            <person name="Martinez A.T."/>
            <person name="Xiao Y."/>
            <person name="Gibbons J.G."/>
            <person name="Terashima K."/>
            <person name="Hibbett D.S."/>
            <person name="Grigoriev I.V."/>
        </authorList>
    </citation>
    <scope>NUCLEOTIDE SEQUENCE</scope>
    <source>
        <strain evidence="2">TFB9207</strain>
    </source>
</reference>
<keyword evidence="3" id="KW-1185">Reference proteome</keyword>